<dbReference type="Proteomes" id="UP001054821">
    <property type="component" value="Chromosome 3"/>
</dbReference>
<keyword evidence="2" id="KW-1185">Reference proteome</keyword>
<protein>
    <submittedName>
        <fullName evidence="1">Uncharacterized protein</fullName>
    </submittedName>
</protein>
<name>A0AAD4WBR2_PRUDU</name>
<dbReference type="EMBL" id="JAJFAZ020000003">
    <property type="protein sequence ID" value="KAI5340548.1"/>
    <property type="molecule type" value="Genomic_DNA"/>
</dbReference>
<reference evidence="1 2" key="1">
    <citation type="journal article" date="2022" name="G3 (Bethesda)">
        <title>Whole-genome sequence and methylome profiling of the almond [Prunus dulcis (Mill.) D.A. Webb] cultivar 'Nonpareil'.</title>
        <authorList>
            <person name="D'Amico-Willman K.M."/>
            <person name="Ouma W.Z."/>
            <person name="Meulia T."/>
            <person name="Sideli G.M."/>
            <person name="Gradziel T.M."/>
            <person name="Fresnedo-Ramirez J."/>
        </authorList>
    </citation>
    <scope>NUCLEOTIDE SEQUENCE [LARGE SCALE GENOMIC DNA]</scope>
    <source>
        <strain evidence="1">Clone GOH B32 T37-40</strain>
    </source>
</reference>
<proteinExistence type="predicted"/>
<sequence length="116" mass="13187">MDTRSEIGVRKPNPKYAYHALVLSSTDDIVELTSFSHANKHKEWRLAIADKFKAVLRARTWILVSRTPTTNVLPNNLFFHVKRNYDGTLQRYKARLVANAFHQKAGLNILGGSGDH</sequence>
<gene>
    <name evidence="1" type="ORF">L3X38_019822</name>
</gene>
<evidence type="ECO:0000313" key="2">
    <source>
        <dbReference type="Proteomes" id="UP001054821"/>
    </source>
</evidence>
<dbReference type="AlphaFoldDB" id="A0AAD4WBR2"/>
<accession>A0AAD4WBR2</accession>
<comment type="caution">
    <text evidence="1">The sequence shown here is derived from an EMBL/GenBank/DDBJ whole genome shotgun (WGS) entry which is preliminary data.</text>
</comment>
<evidence type="ECO:0000313" key="1">
    <source>
        <dbReference type="EMBL" id="KAI5340548.1"/>
    </source>
</evidence>
<organism evidence="1 2">
    <name type="scientific">Prunus dulcis</name>
    <name type="common">Almond</name>
    <name type="synonym">Amygdalus dulcis</name>
    <dbReference type="NCBI Taxonomy" id="3755"/>
    <lineage>
        <taxon>Eukaryota</taxon>
        <taxon>Viridiplantae</taxon>
        <taxon>Streptophyta</taxon>
        <taxon>Embryophyta</taxon>
        <taxon>Tracheophyta</taxon>
        <taxon>Spermatophyta</taxon>
        <taxon>Magnoliopsida</taxon>
        <taxon>eudicotyledons</taxon>
        <taxon>Gunneridae</taxon>
        <taxon>Pentapetalae</taxon>
        <taxon>rosids</taxon>
        <taxon>fabids</taxon>
        <taxon>Rosales</taxon>
        <taxon>Rosaceae</taxon>
        <taxon>Amygdaloideae</taxon>
        <taxon>Amygdaleae</taxon>
        <taxon>Prunus</taxon>
    </lineage>
</organism>